<dbReference type="Proteomes" id="UP001634394">
    <property type="component" value="Unassembled WGS sequence"/>
</dbReference>
<dbReference type="InterPro" id="IPR050801">
    <property type="entry name" value="Ca-Dep_Lectins_ImmuneDev"/>
</dbReference>
<name>A0ABD3WA71_SINWO</name>
<dbReference type="PANTHER" id="PTHR22801">
    <property type="entry name" value="LITHOSTATHINE"/>
    <property type="match status" value="1"/>
</dbReference>
<keyword evidence="3" id="KW-1185">Reference proteome</keyword>
<dbReference type="EMBL" id="JBJQND010000007">
    <property type="protein sequence ID" value="KAL3870794.1"/>
    <property type="molecule type" value="Genomic_DNA"/>
</dbReference>
<evidence type="ECO:0000259" key="1">
    <source>
        <dbReference type="PROSITE" id="PS50041"/>
    </source>
</evidence>
<dbReference type="SMART" id="SM00034">
    <property type="entry name" value="CLECT"/>
    <property type="match status" value="1"/>
</dbReference>
<sequence>MHIYRSASISSVKCYKLLYEIHTKFTHVINNVRCPAGYSLYSQSCGRFCYRYEANACKDWDNARATCQAEGGDLLVPTECNYQYFREQAETIVGICDSEFWLGAQRPTNGADFITVEGDTISNTANFWKQGQPDNTNGTENCLEMRRDYDLLANDLKCSQLSGYICQVIL</sequence>
<dbReference type="InterPro" id="IPR001304">
    <property type="entry name" value="C-type_lectin-like"/>
</dbReference>
<gene>
    <name evidence="2" type="ORF">ACJMK2_038837</name>
</gene>
<organism evidence="2 3">
    <name type="scientific">Sinanodonta woodiana</name>
    <name type="common">Chinese pond mussel</name>
    <name type="synonym">Anodonta woodiana</name>
    <dbReference type="NCBI Taxonomy" id="1069815"/>
    <lineage>
        <taxon>Eukaryota</taxon>
        <taxon>Metazoa</taxon>
        <taxon>Spiralia</taxon>
        <taxon>Lophotrochozoa</taxon>
        <taxon>Mollusca</taxon>
        <taxon>Bivalvia</taxon>
        <taxon>Autobranchia</taxon>
        <taxon>Heteroconchia</taxon>
        <taxon>Palaeoheterodonta</taxon>
        <taxon>Unionida</taxon>
        <taxon>Unionoidea</taxon>
        <taxon>Unionidae</taxon>
        <taxon>Unioninae</taxon>
        <taxon>Sinanodonta</taxon>
    </lineage>
</organism>
<dbReference type="InterPro" id="IPR016186">
    <property type="entry name" value="C-type_lectin-like/link_sf"/>
</dbReference>
<dbReference type="CDD" id="cd00037">
    <property type="entry name" value="CLECT"/>
    <property type="match status" value="1"/>
</dbReference>
<dbReference type="InterPro" id="IPR016187">
    <property type="entry name" value="CTDL_fold"/>
</dbReference>
<accession>A0ABD3WA71</accession>
<dbReference type="SUPFAM" id="SSF56436">
    <property type="entry name" value="C-type lectin-like"/>
    <property type="match status" value="1"/>
</dbReference>
<reference evidence="2 3" key="1">
    <citation type="submission" date="2024-11" db="EMBL/GenBank/DDBJ databases">
        <title>Chromosome-level genome assembly of the freshwater bivalve Anodonta woodiana.</title>
        <authorList>
            <person name="Chen X."/>
        </authorList>
    </citation>
    <scope>NUCLEOTIDE SEQUENCE [LARGE SCALE GENOMIC DNA]</scope>
    <source>
        <strain evidence="2">MN2024</strain>
        <tissue evidence="2">Gills</tissue>
    </source>
</reference>
<evidence type="ECO:0000313" key="2">
    <source>
        <dbReference type="EMBL" id="KAL3870794.1"/>
    </source>
</evidence>
<protein>
    <recommendedName>
        <fullName evidence="1">C-type lectin domain-containing protein</fullName>
    </recommendedName>
</protein>
<proteinExistence type="predicted"/>
<evidence type="ECO:0000313" key="3">
    <source>
        <dbReference type="Proteomes" id="UP001634394"/>
    </source>
</evidence>
<comment type="caution">
    <text evidence="2">The sequence shown here is derived from an EMBL/GenBank/DDBJ whole genome shotgun (WGS) entry which is preliminary data.</text>
</comment>
<feature type="domain" description="C-type lectin" evidence="1">
    <location>
        <begin position="45"/>
        <end position="167"/>
    </location>
</feature>
<dbReference type="Pfam" id="PF00059">
    <property type="entry name" value="Lectin_C"/>
    <property type="match status" value="1"/>
</dbReference>
<dbReference type="AlphaFoldDB" id="A0ABD3WA71"/>
<dbReference type="Gene3D" id="3.10.100.10">
    <property type="entry name" value="Mannose-Binding Protein A, subunit A"/>
    <property type="match status" value="1"/>
</dbReference>
<dbReference type="PANTHER" id="PTHR22801:SF63">
    <property type="entry name" value="C-TYPE LECTIN DOMAIN-CONTAINING PROTEIN"/>
    <property type="match status" value="1"/>
</dbReference>
<dbReference type="PROSITE" id="PS50041">
    <property type="entry name" value="C_TYPE_LECTIN_2"/>
    <property type="match status" value="1"/>
</dbReference>